<protein>
    <recommendedName>
        <fullName evidence="2">BHLH domain-containing protein</fullName>
    </recommendedName>
</protein>
<sequence>MSSYQLRTVDPLLTTGAQVPPPPSPSMSTRLVTSAAISPLTPAITDSFFNEAARASSQSDFDSEGEDNPEFEPEPGDVDVQQQDEQQQQFASKGKERQEPTSSSPRKDDVDKPPPPKRKRGRPPLPKPEPGSNIIPGSRRLPHNQVERKYREGLNAQLERLRHAVPTLPQGENVAQKPSKAMVLAAAIEYIHGLENERDTLLDEVEQLRNMLSGGGRPMQPSGWAGRGFAGRGYGSRGYGWRRGT</sequence>
<feature type="region of interest" description="Disordered" evidence="1">
    <location>
        <begin position="213"/>
        <end position="245"/>
    </location>
</feature>
<feature type="compositionally biased region" description="Acidic residues" evidence="1">
    <location>
        <begin position="61"/>
        <end position="77"/>
    </location>
</feature>
<gene>
    <name evidence="3" type="ORF">BDY21DRAFT_161102</name>
</gene>
<dbReference type="InterPro" id="IPR052099">
    <property type="entry name" value="Regulatory_TF_Diverse"/>
</dbReference>
<dbReference type="Proteomes" id="UP000799766">
    <property type="component" value="Unassembled WGS sequence"/>
</dbReference>
<dbReference type="SUPFAM" id="SSF47459">
    <property type="entry name" value="HLH, helix-loop-helix DNA-binding domain"/>
    <property type="match status" value="1"/>
</dbReference>
<feature type="region of interest" description="Disordered" evidence="1">
    <location>
        <begin position="1"/>
        <end position="33"/>
    </location>
</feature>
<evidence type="ECO:0000313" key="3">
    <source>
        <dbReference type="EMBL" id="KAF2460300.1"/>
    </source>
</evidence>
<name>A0A6A6P8J0_9PEZI</name>
<organism evidence="3 4">
    <name type="scientific">Lineolata rhizophorae</name>
    <dbReference type="NCBI Taxonomy" id="578093"/>
    <lineage>
        <taxon>Eukaryota</taxon>
        <taxon>Fungi</taxon>
        <taxon>Dikarya</taxon>
        <taxon>Ascomycota</taxon>
        <taxon>Pezizomycotina</taxon>
        <taxon>Dothideomycetes</taxon>
        <taxon>Dothideomycetes incertae sedis</taxon>
        <taxon>Lineolatales</taxon>
        <taxon>Lineolataceae</taxon>
        <taxon>Lineolata</taxon>
    </lineage>
</organism>
<dbReference type="SMART" id="SM00353">
    <property type="entry name" value="HLH"/>
    <property type="match status" value="1"/>
</dbReference>
<dbReference type="CDD" id="cd11395">
    <property type="entry name" value="bHLHzip_SREBP_like"/>
    <property type="match status" value="1"/>
</dbReference>
<accession>A0A6A6P8J0</accession>
<feature type="compositionally biased region" description="Gly residues" evidence="1">
    <location>
        <begin position="225"/>
        <end position="245"/>
    </location>
</feature>
<feature type="region of interest" description="Disordered" evidence="1">
    <location>
        <begin position="49"/>
        <end position="144"/>
    </location>
</feature>
<reference evidence="3" key="1">
    <citation type="journal article" date="2020" name="Stud. Mycol.">
        <title>101 Dothideomycetes genomes: a test case for predicting lifestyles and emergence of pathogens.</title>
        <authorList>
            <person name="Haridas S."/>
            <person name="Albert R."/>
            <person name="Binder M."/>
            <person name="Bloem J."/>
            <person name="Labutti K."/>
            <person name="Salamov A."/>
            <person name="Andreopoulos B."/>
            <person name="Baker S."/>
            <person name="Barry K."/>
            <person name="Bills G."/>
            <person name="Bluhm B."/>
            <person name="Cannon C."/>
            <person name="Castanera R."/>
            <person name="Culley D."/>
            <person name="Daum C."/>
            <person name="Ezra D."/>
            <person name="Gonzalez J."/>
            <person name="Henrissat B."/>
            <person name="Kuo A."/>
            <person name="Liang C."/>
            <person name="Lipzen A."/>
            <person name="Lutzoni F."/>
            <person name="Magnuson J."/>
            <person name="Mondo S."/>
            <person name="Nolan M."/>
            <person name="Ohm R."/>
            <person name="Pangilinan J."/>
            <person name="Park H.-J."/>
            <person name="Ramirez L."/>
            <person name="Alfaro M."/>
            <person name="Sun H."/>
            <person name="Tritt A."/>
            <person name="Yoshinaga Y."/>
            <person name="Zwiers L.-H."/>
            <person name="Turgeon B."/>
            <person name="Goodwin S."/>
            <person name="Spatafora J."/>
            <person name="Crous P."/>
            <person name="Grigoriev I."/>
        </authorList>
    </citation>
    <scope>NUCLEOTIDE SEQUENCE</scope>
    <source>
        <strain evidence="3">ATCC 16933</strain>
    </source>
</reference>
<dbReference type="EMBL" id="MU001673">
    <property type="protein sequence ID" value="KAF2460300.1"/>
    <property type="molecule type" value="Genomic_DNA"/>
</dbReference>
<dbReference type="PROSITE" id="PS50888">
    <property type="entry name" value="BHLH"/>
    <property type="match status" value="1"/>
</dbReference>
<dbReference type="InterPro" id="IPR036638">
    <property type="entry name" value="HLH_DNA-bd_sf"/>
</dbReference>
<keyword evidence="4" id="KW-1185">Reference proteome</keyword>
<dbReference type="InterPro" id="IPR011598">
    <property type="entry name" value="bHLH_dom"/>
</dbReference>
<feature type="domain" description="BHLH" evidence="2">
    <location>
        <begin position="138"/>
        <end position="194"/>
    </location>
</feature>
<evidence type="ECO:0000313" key="4">
    <source>
        <dbReference type="Proteomes" id="UP000799766"/>
    </source>
</evidence>
<dbReference type="Gene3D" id="4.10.280.10">
    <property type="entry name" value="Helix-loop-helix DNA-binding domain"/>
    <property type="match status" value="1"/>
</dbReference>
<dbReference type="Pfam" id="PF00010">
    <property type="entry name" value="HLH"/>
    <property type="match status" value="1"/>
</dbReference>
<dbReference type="PANTHER" id="PTHR47336:SF2">
    <property type="entry name" value="TRANSCRIPTION FACTOR HMS1-RELATED"/>
    <property type="match status" value="1"/>
</dbReference>
<feature type="compositionally biased region" description="Basic and acidic residues" evidence="1">
    <location>
        <begin position="93"/>
        <end position="114"/>
    </location>
</feature>
<dbReference type="PANTHER" id="PTHR47336">
    <property type="entry name" value="TRANSCRIPTION FACTOR HMS1-RELATED"/>
    <property type="match status" value="1"/>
</dbReference>
<feature type="compositionally biased region" description="Low complexity" evidence="1">
    <location>
        <begin position="78"/>
        <end position="89"/>
    </location>
</feature>
<dbReference type="OrthoDB" id="2133190at2759"/>
<dbReference type="GO" id="GO:0046983">
    <property type="term" value="F:protein dimerization activity"/>
    <property type="evidence" value="ECO:0007669"/>
    <property type="project" value="InterPro"/>
</dbReference>
<proteinExistence type="predicted"/>
<evidence type="ECO:0000259" key="2">
    <source>
        <dbReference type="PROSITE" id="PS50888"/>
    </source>
</evidence>
<dbReference type="AlphaFoldDB" id="A0A6A6P8J0"/>
<evidence type="ECO:0000256" key="1">
    <source>
        <dbReference type="SAM" id="MobiDB-lite"/>
    </source>
</evidence>